<name>A0ABP9J8D0_9MICO</name>
<evidence type="ECO:0000313" key="3">
    <source>
        <dbReference type="Proteomes" id="UP001500427"/>
    </source>
</evidence>
<dbReference type="RefSeq" id="WP_345506662.1">
    <property type="nucleotide sequence ID" value="NZ_BAABIW010000009.1"/>
</dbReference>
<protein>
    <recommendedName>
        <fullName evidence="4">Transcriptional regulator, AbiEi antitoxin, Type IV TA system</fullName>
    </recommendedName>
</protein>
<proteinExistence type="predicted"/>
<evidence type="ECO:0008006" key="4">
    <source>
        <dbReference type="Google" id="ProtNLM"/>
    </source>
</evidence>
<dbReference type="EMBL" id="BAABIW010000009">
    <property type="protein sequence ID" value="GAA5022702.1"/>
    <property type="molecule type" value="Genomic_DNA"/>
</dbReference>
<dbReference type="Proteomes" id="UP001500427">
    <property type="component" value="Unassembled WGS sequence"/>
</dbReference>
<comment type="caution">
    <text evidence="2">The sequence shown here is derived from an EMBL/GenBank/DDBJ whole genome shotgun (WGS) entry which is preliminary data.</text>
</comment>
<organism evidence="2 3">
    <name type="scientific">Terrabacter aeriphilus</name>
    <dbReference type="NCBI Taxonomy" id="515662"/>
    <lineage>
        <taxon>Bacteria</taxon>
        <taxon>Bacillati</taxon>
        <taxon>Actinomycetota</taxon>
        <taxon>Actinomycetes</taxon>
        <taxon>Micrococcales</taxon>
        <taxon>Intrasporangiaceae</taxon>
        <taxon>Terrabacter</taxon>
    </lineage>
</organism>
<keyword evidence="3" id="KW-1185">Reference proteome</keyword>
<sequence length="320" mass="34368">MHPLLRARAAGQAGLLTRAQALDGGLTRKAVQWRLASGRWLLVHPGVYQTLPGRDDWEAAAVAALLHAGAGSALHGTSAAHLWGLVRAAPTPITVVIPATRRVRPVAGVVVLRSRQADGRVDPFAWPHRTTVEHTVMDLCDHQGADRVVAVTAKALGLGLTTPALLREALASRPRQSGRRFLLELLTEVADGFESPAERRYVRDAERAHGLPRGRSQSPFGRSGRRDREYEQGVVVEVDGRLGHAGWLEVQRDGRRDRAATVAGRTTLRCFWSDLVPSACVLAGEVALVLRAKGWQGAACRCGSTCALGATPPPWSIGPP</sequence>
<accession>A0ABP9J8D0</accession>
<feature type="region of interest" description="Disordered" evidence="1">
    <location>
        <begin position="205"/>
        <end position="227"/>
    </location>
</feature>
<evidence type="ECO:0000256" key="1">
    <source>
        <dbReference type="SAM" id="MobiDB-lite"/>
    </source>
</evidence>
<gene>
    <name evidence="2" type="ORF">GCM10023258_13250</name>
</gene>
<reference evidence="3" key="1">
    <citation type="journal article" date="2019" name="Int. J. Syst. Evol. Microbiol.">
        <title>The Global Catalogue of Microorganisms (GCM) 10K type strain sequencing project: providing services to taxonomists for standard genome sequencing and annotation.</title>
        <authorList>
            <consortium name="The Broad Institute Genomics Platform"/>
            <consortium name="The Broad Institute Genome Sequencing Center for Infectious Disease"/>
            <person name="Wu L."/>
            <person name="Ma J."/>
        </authorList>
    </citation>
    <scope>NUCLEOTIDE SEQUENCE [LARGE SCALE GENOMIC DNA]</scope>
    <source>
        <strain evidence="3">JCM 17687</strain>
    </source>
</reference>
<evidence type="ECO:0000313" key="2">
    <source>
        <dbReference type="EMBL" id="GAA5022702.1"/>
    </source>
</evidence>
<dbReference type="CDD" id="cd07177">
    <property type="entry name" value="terB_like"/>
    <property type="match status" value="1"/>
</dbReference>